<dbReference type="STRING" id="671987.R0JTH3"/>
<gene>
    <name evidence="11" type="ORF">SETTUDRAFT_93584</name>
</gene>
<evidence type="ECO:0000313" key="12">
    <source>
        <dbReference type="Proteomes" id="UP000016935"/>
    </source>
</evidence>
<organism evidence="11 12">
    <name type="scientific">Exserohilum turcicum (strain 28A)</name>
    <name type="common">Northern leaf blight fungus</name>
    <name type="synonym">Setosphaeria turcica</name>
    <dbReference type="NCBI Taxonomy" id="671987"/>
    <lineage>
        <taxon>Eukaryota</taxon>
        <taxon>Fungi</taxon>
        <taxon>Dikarya</taxon>
        <taxon>Ascomycota</taxon>
        <taxon>Pezizomycotina</taxon>
        <taxon>Dothideomycetes</taxon>
        <taxon>Pleosporomycetidae</taxon>
        <taxon>Pleosporales</taxon>
        <taxon>Pleosporineae</taxon>
        <taxon>Pleosporaceae</taxon>
        <taxon>Exserohilum</taxon>
    </lineage>
</organism>
<feature type="signal peptide" evidence="10">
    <location>
        <begin position="1"/>
        <end position="20"/>
    </location>
</feature>
<evidence type="ECO:0000256" key="2">
    <source>
        <dbReference type="ARBA" id="ARBA00013091"/>
    </source>
</evidence>
<dbReference type="InterPro" id="IPR043595">
    <property type="entry name" value="FaeB/C/D"/>
</dbReference>
<proteinExistence type="predicted"/>
<dbReference type="HOGENOM" id="CLU_027551_4_1_1"/>
<dbReference type="PANTHER" id="PTHR38050">
    <property type="match status" value="1"/>
</dbReference>
<evidence type="ECO:0000256" key="4">
    <source>
        <dbReference type="ARBA" id="ARBA00022651"/>
    </source>
</evidence>
<dbReference type="GO" id="GO:0030600">
    <property type="term" value="F:feruloyl esterase activity"/>
    <property type="evidence" value="ECO:0007669"/>
    <property type="project" value="UniProtKB-EC"/>
</dbReference>
<feature type="chain" id="PRO_5032526634" description="feruloyl esterase" evidence="10">
    <location>
        <begin position="21"/>
        <end position="332"/>
    </location>
</feature>
<evidence type="ECO:0000256" key="6">
    <source>
        <dbReference type="ARBA" id="ARBA00022801"/>
    </source>
</evidence>
<comment type="subcellular location">
    <subcellularLocation>
        <location evidence="1">Secreted</location>
    </subcellularLocation>
</comment>
<keyword evidence="3" id="KW-0964">Secreted</keyword>
<dbReference type="GeneID" id="19406044"/>
<dbReference type="RefSeq" id="XP_008028680.1">
    <property type="nucleotide sequence ID" value="XM_008030489.1"/>
</dbReference>
<evidence type="ECO:0000313" key="11">
    <source>
        <dbReference type="EMBL" id="EOA84373.1"/>
    </source>
</evidence>
<comment type="catalytic activity">
    <reaction evidence="9">
        <text>feruloyl-polysaccharide + H2O = ferulate + polysaccharide.</text>
        <dbReference type="EC" id="3.1.1.73"/>
    </reaction>
</comment>
<evidence type="ECO:0000256" key="5">
    <source>
        <dbReference type="ARBA" id="ARBA00022729"/>
    </source>
</evidence>
<evidence type="ECO:0000256" key="1">
    <source>
        <dbReference type="ARBA" id="ARBA00004613"/>
    </source>
</evidence>
<dbReference type="EMBL" id="KB908814">
    <property type="protein sequence ID" value="EOA84373.1"/>
    <property type="molecule type" value="Genomic_DNA"/>
</dbReference>
<evidence type="ECO:0000256" key="8">
    <source>
        <dbReference type="ARBA" id="ARBA00023326"/>
    </source>
</evidence>
<evidence type="ECO:0000256" key="9">
    <source>
        <dbReference type="ARBA" id="ARBA00034075"/>
    </source>
</evidence>
<dbReference type="PROSITE" id="PS51257">
    <property type="entry name" value="PROKAR_LIPOPROTEIN"/>
    <property type="match status" value="1"/>
</dbReference>
<dbReference type="EC" id="3.1.1.73" evidence="2"/>
<dbReference type="eggNOG" id="ENOG502SBTI">
    <property type="taxonomic scope" value="Eukaryota"/>
</dbReference>
<dbReference type="OrthoDB" id="424610at2759"/>
<reference evidence="11 12" key="2">
    <citation type="journal article" date="2013" name="PLoS Genet.">
        <title>Comparative genome structure, secondary metabolite, and effector coding capacity across Cochliobolus pathogens.</title>
        <authorList>
            <person name="Condon B.J."/>
            <person name="Leng Y."/>
            <person name="Wu D."/>
            <person name="Bushley K.E."/>
            <person name="Ohm R.A."/>
            <person name="Otillar R."/>
            <person name="Martin J."/>
            <person name="Schackwitz W."/>
            <person name="Grimwood J."/>
            <person name="MohdZainudin N."/>
            <person name="Xue C."/>
            <person name="Wang R."/>
            <person name="Manning V.A."/>
            <person name="Dhillon B."/>
            <person name="Tu Z.J."/>
            <person name="Steffenson B.J."/>
            <person name="Salamov A."/>
            <person name="Sun H."/>
            <person name="Lowry S."/>
            <person name="LaButti K."/>
            <person name="Han J."/>
            <person name="Copeland A."/>
            <person name="Lindquist E."/>
            <person name="Barry K."/>
            <person name="Schmutz J."/>
            <person name="Baker S.E."/>
            <person name="Ciuffetti L.M."/>
            <person name="Grigoriev I.V."/>
            <person name="Zhong S."/>
            <person name="Turgeon B.G."/>
        </authorList>
    </citation>
    <scope>NUCLEOTIDE SEQUENCE [LARGE SCALE GENOMIC DNA]</scope>
    <source>
        <strain evidence="12">28A</strain>
    </source>
</reference>
<dbReference type="Proteomes" id="UP000016935">
    <property type="component" value="Unassembled WGS sequence"/>
</dbReference>
<dbReference type="PANTHER" id="PTHR38050:SF2">
    <property type="entry name" value="FERULOYL ESTERASE C-RELATED"/>
    <property type="match status" value="1"/>
</dbReference>
<keyword evidence="5 10" id="KW-0732">Signal</keyword>
<dbReference type="GO" id="GO:0005576">
    <property type="term" value="C:extracellular region"/>
    <property type="evidence" value="ECO:0007669"/>
    <property type="project" value="UniProtKB-SubCell"/>
</dbReference>
<accession>R0JTH3</accession>
<keyword evidence="4" id="KW-0858">Xylan degradation</keyword>
<keyword evidence="7" id="KW-0119">Carbohydrate metabolism</keyword>
<dbReference type="SUPFAM" id="SSF53474">
    <property type="entry name" value="alpha/beta-Hydrolases"/>
    <property type="match status" value="1"/>
</dbReference>
<reference evidence="11 12" key="1">
    <citation type="journal article" date="2012" name="PLoS Pathog.">
        <title>Diverse lifestyles and strategies of plant pathogenesis encoded in the genomes of eighteen Dothideomycetes fungi.</title>
        <authorList>
            <person name="Ohm R.A."/>
            <person name="Feau N."/>
            <person name="Henrissat B."/>
            <person name="Schoch C.L."/>
            <person name="Horwitz B.A."/>
            <person name="Barry K.W."/>
            <person name="Condon B.J."/>
            <person name="Copeland A.C."/>
            <person name="Dhillon B."/>
            <person name="Glaser F."/>
            <person name="Hesse C.N."/>
            <person name="Kosti I."/>
            <person name="LaButti K."/>
            <person name="Lindquist E.A."/>
            <person name="Lucas S."/>
            <person name="Salamov A.A."/>
            <person name="Bradshaw R.E."/>
            <person name="Ciuffetti L."/>
            <person name="Hamelin R.C."/>
            <person name="Kema G.H.J."/>
            <person name="Lawrence C."/>
            <person name="Scott J.A."/>
            <person name="Spatafora J.W."/>
            <person name="Turgeon B.G."/>
            <person name="de Wit P.J.G.M."/>
            <person name="Zhong S."/>
            <person name="Goodwin S.B."/>
            <person name="Grigoriev I.V."/>
        </authorList>
    </citation>
    <scope>NUCLEOTIDE SEQUENCE [LARGE SCALE GENOMIC DNA]</scope>
    <source>
        <strain evidence="12">28A</strain>
    </source>
</reference>
<keyword evidence="8" id="KW-0624">Polysaccharide degradation</keyword>
<dbReference type="Gene3D" id="3.40.50.1820">
    <property type="entry name" value="alpha/beta hydrolase"/>
    <property type="match status" value="1"/>
</dbReference>
<dbReference type="AlphaFoldDB" id="R0JTH3"/>
<dbReference type="InterPro" id="IPR029058">
    <property type="entry name" value="AB_hydrolase_fold"/>
</dbReference>
<keyword evidence="12" id="KW-1185">Reference proteome</keyword>
<sequence length="332" mass="36407">MARIAYILSVLASLLPIALAASSGCGTTLAPNLRPGTSTHNVTISSRSVIGKTTTREYILYLPKGYAASNDKAAPLVFAFHGQQQPAWSMEKITQLSDPAFNPDAVVVYPQGMNVQPPGVQFLGDPMAPTSNVIDDRVFVDEILTNLTSTLCIDEKKVYATGISNGGSLVGLLMCDSALNKAFAAFATVGGAFYPDTSLKEPLFQKDCRPDLNEDQVLPYMNLHGLNDTVVPYDGHNNPPFIPVMDWVETWVKNSKCTHKPYVETAEKGTVIQKKWACKAKRDVIVHRAIEHFGHGWPSVKNQGEPFETLRGGPTTWNATTFMLKWFEKWGS</sequence>
<protein>
    <recommendedName>
        <fullName evidence="2">feruloyl esterase</fullName>
        <ecNumber evidence="2">3.1.1.73</ecNumber>
    </recommendedName>
</protein>
<name>R0JTH3_EXST2</name>
<dbReference type="GO" id="GO:0045493">
    <property type="term" value="P:xylan catabolic process"/>
    <property type="evidence" value="ECO:0007669"/>
    <property type="project" value="UniProtKB-KW"/>
</dbReference>
<evidence type="ECO:0000256" key="3">
    <source>
        <dbReference type="ARBA" id="ARBA00022525"/>
    </source>
</evidence>
<evidence type="ECO:0000256" key="7">
    <source>
        <dbReference type="ARBA" id="ARBA00023277"/>
    </source>
</evidence>
<evidence type="ECO:0000256" key="10">
    <source>
        <dbReference type="SAM" id="SignalP"/>
    </source>
</evidence>
<keyword evidence="6" id="KW-0378">Hydrolase</keyword>